<protein>
    <submittedName>
        <fullName evidence="2">Adenylate cyclase</fullName>
    </submittedName>
</protein>
<dbReference type="GO" id="GO:0006171">
    <property type="term" value="P:cAMP biosynthetic process"/>
    <property type="evidence" value="ECO:0007669"/>
    <property type="project" value="TreeGrafter"/>
</dbReference>
<evidence type="ECO:0000259" key="1">
    <source>
        <dbReference type="PROSITE" id="PS50125"/>
    </source>
</evidence>
<organism evidence="2 3">
    <name type="scientific">Breoghania corrubedonensis</name>
    <dbReference type="NCBI Taxonomy" id="665038"/>
    <lineage>
        <taxon>Bacteria</taxon>
        <taxon>Pseudomonadati</taxon>
        <taxon>Pseudomonadota</taxon>
        <taxon>Alphaproteobacteria</taxon>
        <taxon>Hyphomicrobiales</taxon>
        <taxon>Stappiaceae</taxon>
        <taxon>Breoghania</taxon>
    </lineage>
</organism>
<proteinExistence type="predicted"/>
<comment type="caution">
    <text evidence="2">The sequence shown here is derived from an EMBL/GenBank/DDBJ whole genome shotgun (WGS) entry which is preliminary data.</text>
</comment>
<dbReference type="PANTHER" id="PTHR43081">
    <property type="entry name" value="ADENYLATE CYCLASE, TERMINAL-DIFFERENTIATION SPECIFIC-RELATED"/>
    <property type="match status" value="1"/>
</dbReference>
<feature type="domain" description="Guanylate cyclase" evidence="1">
    <location>
        <begin position="220"/>
        <end position="354"/>
    </location>
</feature>
<reference evidence="2 3" key="1">
    <citation type="submission" date="2018-04" db="EMBL/GenBank/DDBJ databases">
        <title>Genomic Encyclopedia of Archaeal and Bacterial Type Strains, Phase II (KMG-II): from individual species to whole genera.</title>
        <authorList>
            <person name="Goeker M."/>
        </authorList>
    </citation>
    <scope>NUCLEOTIDE SEQUENCE [LARGE SCALE GENOMIC DNA]</scope>
    <source>
        <strain evidence="2 3">DSM 23382</strain>
    </source>
</reference>
<name>A0A2T5V5V5_9HYPH</name>
<dbReference type="GO" id="GO:0035556">
    <property type="term" value="P:intracellular signal transduction"/>
    <property type="evidence" value="ECO:0007669"/>
    <property type="project" value="InterPro"/>
</dbReference>
<gene>
    <name evidence="2" type="ORF">C8N35_108176</name>
</gene>
<sequence>MSHDALITSLEDWLVDEALGTPSIVQMYREVCEALFSIGVPVARSMLSWPTLHPLIEVEAAIWKKGQNVVLEQFAHRERKAEEWNLSPFKHLVESGSDVLRRRLAGPTAVVDFPLLQDMAGQGYTDYLAMITRFDSAASSSVGKKAGIIISWASDRAGGFTDSDILALRRIQRGFAVACRTAIQANITTNITETYLGKHAGREVLAGNIRRGDGATTRAVILYSDLRDSSTLAETLAGDEYLALLNDYFDCTAGSAIEAGGEVLDFIGDAVLAIFPLAEAEDNARAIRAASDAVNGAIERRVVVNAKRRKHGLHEIHFGLSASLGEVMFGNIGVPSRLSFSVVGPAVNAAARIEALTKDLHAMALATDTVAKFCPQSWQSIGPHRLKGMEHPVELYRWNEDAVASAAVA</sequence>
<dbReference type="Gene3D" id="3.30.70.1230">
    <property type="entry name" value="Nucleotide cyclase"/>
    <property type="match status" value="1"/>
</dbReference>
<dbReference type="InterPro" id="IPR029787">
    <property type="entry name" value="Nucleotide_cyclase"/>
</dbReference>
<dbReference type="CDD" id="cd07302">
    <property type="entry name" value="CHD"/>
    <property type="match status" value="1"/>
</dbReference>
<dbReference type="OrthoDB" id="4565346at2"/>
<dbReference type="AlphaFoldDB" id="A0A2T5V5V5"/>
<dbReference type="SUPFAM" id="SSF55073">
    <property type="entry name" value="Nucleotide cyclase"/>
    <property type="match status" value="1"/>
</dbReference>
<dbReference type="InterPro" id="IPR050697">
    <property type="entry name" value="Adenylyl/Guanylyl_Cyclase_3/4"/>
</dbReference>
<dbReference type="PROSITE" id="PS50125">
    <property type="entry name" value="GUANYLATE_CYCLASE_2"/>
    <property type="match status" value="1"/>
</dbReference>
<dbReference type="Pfam" id="PF00211">
    <property type="entry name" value="Guanylate_cyc"/>
    <property type="match status" value="1"/>
</dbReference>
<dbReference type="InterPro" id="IPR001054">
    <property type="entry name" value="A/G_cyclase"/>
</dbReference>
<dbReference type="GO" id="GO:0004016">
    <property type="term" value="F:adenylate cyclase activity"/>
    <property type="evidence" value="ECO:0007669"/>
    <property type="project" value="UniProtKB-ARBA"/>
</dbReference>
<dbReference type="RefSeq" id="WP_107991198.1">
    <property type="nucleotide sequence ID" value="NZ_QAYG01000008.1"/>
</dbReference>
<dbReference type="Proteomes" id="UP000244081">
    <property type="component" value="Unassembled WGS sequence"/>
</dbReference>
<dbReference type="EMBL" id="QAYG01000008">
    <property type="protein sequence ID" value="PTW59139.1"/>
    <property type="molecule type" value="Genomic_DNA"/>
</dbReference>
<dbReference type="PANTHER" id="PTHR43081:SF11">
    <property type="entry name" value="BLR2264 PROTEIN"/>
    <property type="match status" value="1"/>
</dbReference>
<keyword evidence="3" id="KW-1185">Reference proteome</keyword>
<evidence type="ECO:0000313" key="3">
    <source>
        <dbReference type="Proteomes" id="UP000244081"/>
    </source>
</evidence>
<accession>A0A2T5V5V5</accession>
<evidence type="ECO:0000313" key="2">
    <source>
        <dbReference type="EMBL" id="PTW59139.1"/>
    </source>
</evidence>